<name>C8XKU3_NAKMY</name>
<reference evidence="2 3" key="2">
    <citation type="journal article" date="2010" name="Stand. Genomic Sci.">
        <title>Complete genome sequence of Nakamurella multipartita type strain (Y-104).</title>
        <authorList>
            <person name="Tice H."/>
            <person name="Mayilraj S."/>
            <person name="Sims D."/>
            <person name="Lapidus A."/>
            <person name="Nolan M."/>
            <person name="Lucas S."/>
            <person name="Glavina Del Rio T."/>
            <person name="Copeland A."/>
            <person name="Cheng J.F."/>
            <person name="Meincke L."/>
            <person name="Bruce D."/>
            <person name="Goodwin L."/>
            <person name="Pitluck S."/>
            <person name="Ivanova N."/>
            <person name="Mavromatis K."/>
            <person name="Ovchinnikova G."/>
            <person name="Pati A."/>
            <person name="Chen A."/>
            <person name="Palaniappan K."/>
            <person name="Land M."/>
            <person name="Hauser L."/>
            <person name="Chang Y.J."/>
            <person name="Jeffries C.D."/>
            <person name="Detter J.C."/>
            <person name="Brettin T."/>
            <person name="Rohde M."/>
            <person name="Goker M."/>
            <person name="Bristow J."/>
            <person name="Eisen J.A."/>
            <person name="Markowitz V."/>
            <person name="Hugenholtz P."/>
            <person name="Kyrpides N.C."/>
            <person name="Klenk H.P."/>
            <person name="Chen F."/>
        </authorList>
    </citation>
    <scope>NUCLEOTIDE SEQUENCE [LARGE SCALE GENOMIC DNA]</scope>
    <source>
        <strain evidence="3">ATCC 700099 / DSM 44233 / CIP 104796 / JCM 9543 / NBRC 105858 / Y-104</strain>
    </source>
</reference>
<dbReference type="HOGENOM" id="CLU_2302865_0_0_11"/>
<evidence type="ECO:0000313" key="2">
    <source>
        <dbReference type="EMBL" id="ACV80750.1"/>
    </source>
</evidence>
<evidence type="ECO:0000313" key="3">
    <source>
        <dbReference type="Proteomes" id="UP000002218"/>
    </source>
</evidence>
<dbReference type="AlphaFoldDB" id="C8XKU3"/>
<protein>
    <recommendedName>
        <fullName evidence="4">CopG domain protein DNA-binding domain protein</fullName>
    </recommendedName>
</protein>
<dbReference type="eggNOG" id="ENOG502ZPQ4">
    <property type="taxonomic scope" value="Bacteria"/>
</dbReference>
<proteinExistence type="predicted"/>
<keyword evidence="3" id="KW-1185">Reference proteome</keyword>
<dbReference type="EMBL" id="CP001737">
    <property type="protein sequence ID" value="ACV80750.1"/>
    <property type="molecule type" value="Genomic_DNA"/>
</dbReference>
<organism evidence="2 3">
    <name type="scientific">Nakamurella multipartita (strain ATCC 700099 / DSM 44233 / CIP 104796 / JCM 9543 / NBRC 105858 / Y-104)</name>
    <name type="common">Microsphaera multipartita</name>
    <dbReference type="NCBI Taxonomy" id="479431"/>
    <lineage>
        <taxon>Bacteria</taxon>
        <taxon>Bacillati</taxon>
        <taxon>Actinomycetota</taxon>
        <taxon>Actinomycetes</taxon>
        <taxon>Nakamurellales</taxon>
        <taxon>Nakamurellaceae</taxon>
        <taxon>Nakamurella</taxon>
    </lineage>
</organism>
<accession>C8XKU3</accession>
<gene>
    <name evidence="2" type="ordered locus">Namu_4465</name>
</gene>
<dbReference type="InParanoid" id="C8XKU3"/>
<evidence type="ECO:0000256" key="1">
    <source>
        <dbReference type="SAM" id="MobiDB-lite"/>
    </source>
</evidence>
<evidence type="ECO:0008006" key="4">
    <source>
        <dbReference type="Google" id="ProtNLM"/>
    </source>
</evidence>
<dbReference type="Proteomes" id="UP000002218">
    <property type="component" value="Chromosome"/>
</dbReference>
<feature type="compositionally biased region" description="Acidic residues" evidence="1">
    <location>
        <begin position="10"/>
        <end position="19"/>
    </location>
</feature>
<reference evidence="3" key="1">
    <citation type="submission" date="2009-09" db="EMBL/GenBank/DDBJ databases">
        <title>The complete genome of Nakamurella multipartita DSM 44233.</title>
        <authorList>
            <consortium name="US DOE Joint Genome Institute (JGI-PGF)"/>
            <person name="Lucas S."/>
            <person name="Copeland A."/>
            <person name="Lapidus A."/>
            <person name="Glavina del Rio T."/>
            <person name="Dalin E."/>
            <person name="Tice H."/>
            <person name="Bruce D."/>
            <person name="Goodwin L."/>
            <person name="Pitluck S."/>
            <person name="Kyrpides N."/>
            <person name="Mavromatis K."/>
            <person name="Ivanova N."/>
            <person name="Ovchinnikova G."/>
            <person name="Sims D."/>
            <person name="Meincke L."/>
            <person name="Brettin T."/>
            <person name="Detter J.C."/>
            <person name="Han C."/>
            <person name="Larimer F."/>
            <person name="Land M."/>
            <person name="Hauser L."/>
            <person name="Markowitz V."/>
            <person name="Cheng J.-F."/>
            <person name="Hugenholtz P."/>
            <person name="Woyke T."/>
            <person name="Wu D."/>
            <person name="Klenk H.-P."/>
            <person name="Eisen J.A."/>
        </authorList>
    </citation>
    <scope>NUCLEOTIDE SEQUENCE [LARGE SCALE GENOMIC DNA]</scope>
    <source>
        <strain evidence="3">ATCC 700099 / DSM 44233 / CIP 104796 / JCM 9543 / NBRC 105858 / Y-104</strain>
    </source>
</reference>
<dbReference type="KEGG" id="nml:Namu_4465"/>
<sequence length="100" mass="10488">MSGIAREIEDIATEADVTAEDPMPAGASSTRPNKSVVVAVRLTPEDAAEVEVLAEQAGLPVSTLLRTWITTGLTASRPESLASAVERLSADVALIRRFVA</sequence>
<dbReference type="Pfam" id="PF21983">
    <property type="entry name" value="NikA-like"/>
    <property type="match status" value="1"/>
</dbReference>
<feature type="region of interest" description="Disordered" evidence="1">
    <location>
        <begin position="1"/>
        <end position="32"/>
    </location>
</feature>
<dbReference type="InterPro" id="IPR053842">
    <property type="entry name" value="NikA-like"/>
</dbReference>
<dbReference type="RefSeq" id="WP_015749570.1">
    <property type="nucleotide sequence ID" value="NC_013235.1"/>
</dbReference>